<dbReference type="RefSeq" id="WP_184595749.1">
    <property type="nucleotide sequence ID" value="NZ_JACHLI010000032.1"/>
</dbReference>
<evidence type="ECO:0000313" key="1">
    <source>
        <dbReference type="EMBL" id="MBB4866845.1"/>
    </source>
</evidence>
<comment type="caution">
    <text evidence="1">The sequence shown here is derived from an EMBL/GenBank/DDBJ whole genome shotgun (WGS) entry which is preliminary data.</text>
</comment>
<name>A0A7W7KQ05_PSENT</name>
<organism evidence="1 2">
    <name type="scientific">Pseudomonas nitroreducens</name>
    <dbReference type="NCBI Taxonomy" id="46680"/>
    <lineage>
        <taxon>Bacteria</taxon>
        <taxon>Pseudomonadati</taxon>
        <taxon>Pseudomonadota</taxon>
        <taxon>Gammaproteobacteria</taxon>
        <taxon>Pseudomonadales</taxon>
        <taxon>Pseudomonadaceae</taxon>
        <taxon>Pseudomonas</taxon>
    </lineage>
</organism>
<sequence length="323" mass="35039">MSKEPTFKSKLLEKLGATKAAVFESGPSAKKLGVTLALTLATVMSVATPGKAMADEPGFWTGFKNGIEVTAGISDQEPSPADVSPLRQAMGSVGNVLFSSAAGPVAMTLVAGSEIKDTYEYVTQREEIQTKAKLAEVSARLEAIKLTEIAKIRQAERDARSAQPQEVRDADQKRMMALVDAAFDGNEMPEELVTRYATEEGIAQRGGETEPFYKYYNDRYDNQSNPDYAKNAEAAAQALATDAEMADDAPQVDGTQHPDAMTQLILDGKLDNQPSTHPDAMTRLILDGKLDNPRMGTYDAETMRQLMQESTTNKYDKDAVLGL</sequence>
<dbReference type="Proteomes" id="UP000566995">
    <property type="component" value="Unassembled WGS sequence"/>
</dbReference>
<evidence type="ECO:0000313" key="2">
    <source>
        <dbReference type="Proteomes" id="UP000566995"/>
    </source>
</evidence>
<protein>
    <submittedName>
        <fullName evidence="1">Uncharacterized protein</fullName>
    </submittedName>
</protein>
<proteinExistence type="predicted"/>
<gene>
    <name evidence="1" type="ORF">HNP46_005752</name>
</gene>
<dbReference type="AlphaFoldDB" id="A0A7W7KQ05"/>
<accession>A0A7W7KQ05</accession>
<dbReference type="EMBL" id="JACHLI010000032">
    <property type="protein sequence ID" value="MBB4866845.1"/>
    <property type="molecule type" value="Genomic_DNA"/>
</dbReference>
<reference evidence="1 2" key="1">
    <citation type="submission" date="2020-08" db="EMBL/GenBank/DDBJ databases">
        <title>Functional genomics of gut bacteria from endangered species of beetles.</title>
        <authorList>
            <person name="Carlos-Shanley C."/>
        </authorList>
    </citation>
    <scope>NUCLEOTIDE SEQUENCE [LARGE SCALE GENOMIC DNA]</scope>
    <source>
        <strain evidence="1 2">S00179</strain>
    </source>
</reference>